<evidence type="ECO:0000256" key="1">
    <source>
        <dbReference type="ARBA" id="ARBA00004429"/>
    </source>
</evidence>
<feature type="transmembrane region" description="Helical" evidence="8">
    <location>
        <begin position="98"/>
        <end position="119"/>
    </location>
</feature>
<evidence type="ECO:0000256" key="6">
    <source>
        <dbReference type="ARBA" id="ARBA00022989"/>
    </source>
</evidence>
<dbReference type="InterPro" id="IPR017850">
    <property type="entry name" value="Alkaline_phosphatase_core_sf"/>
</dbReference>
<comment type="caution">
    <text evidence="11">The sequence shown here is derived from an EMBL/GenBank/DDBJ whole genome shotgun (WGS) entry which is preliminary data.</text>
</comment>
<dbReference type="Pfam" id="PF08019">
    <property type="entry name" value="EptA_B_N"/>
    <property type="match status" value="1"/>
</dbReference>
<keyword evidence="6 8" id="KW-1133">Transmembrane helix</keyword>
<dbReference type="CDD" id="cd16017">
    <property type="entry name" value="LptA"/>
    <property type="match status" value="1"/>
</dbReference>
<sequence length="568" mass="62166">MPASTHATHADHTAIPLPPASAWLALRSLVARRPVVQVEWLAAAAAVYFTVFANGVFWRAAVTDVTHWRWALSLALIVVSIHGLWLSALLWGPAARIVLSALVLVSALAGHYMSAYGIYIDADMVRNVLATDAREAGELAGADLLRPLLLALPALVVVWRIRLQRRPWRRALRARIRLALAMALVGVAGALPSLQPLTAFVRNHREVRYLVTPANVLVSLAKVVSEAPPGSAHAQLPIGEDAMQVPAATMRRPRLLVLVVGETARAANWGLNGYTRQTTPELARRHDVLNFPDVTACGSSTEVSLPCMFSPWGRGRYDEQAIRGHQSLLHVLQRAGVATLWRDNQSGCKGVCDGLPNEDARTLAEAGHCGGGRCHDEVLLDRLAEAVRRQRGDQVVVLHMLGNHGPNYFERYPHRFRRYAPVCATSDLGQCTRAQITNAYDNALLYTDHVLAEAIDRLDALKDYDAALLYVSDHGESLGEKGLYLHGMPYAIAPAEQLQVPMVAWFSDRWRRSTGIDGACLQRQAAGHYSHDHLFHTVLGLTDVRTALYRPGADIFRACRPAPAGSAS</sequence>
<keyword evidence="5 8" id="KW-0812">Transmembrane</keyword>
<keyword evidence="12" id="KW-1185">Reference proteome</keyword>
<dbReference type="Proteomes" id="UP001156831">
    <property type="component" value="Unassembled WGS sequence"/>
</dbReference>
<evidence type="ECO:0000259" key="9">
    <source>
        <dbReference type="Pfam" id="PF00884"/>
    </source>
</evidence>
<dbReference type="NCBIfam" id="NF028537">
    <property type="entry name" value="P_eth_NH2_trans"/>
    <property type="match status" value="1"/>
</dbReference>
<evidence type="ECO:0000259" key="10">
    <source>
        <dbReference type="Pfam" id="PF08019"/>
    </source>
</evidence>
<accession>A0ABT6JJ06</accession>
<evidence type="ECO:0000313" key="12">
    <source>
        <dbReference type="Proteomes" id="UP001156831"/>
    </source>
</evidence>
<dbReference type="RefSeq" id="WP_280601431.1">
    <property type="nucleotide sequence ID" value="NZ_JARXRN010000024.1"/>
</dbReference>
<evidence type="ECO:0000256" key="4">
    <source>
        <dbReference type="ARBA" id="ARBA00022679"/>
    </source>
</evidence>
<dbReference type="InterPro" id="IPR058130">
    <property type="entry name" value="PEA_transf_C"/>
</dbReference>
<protein>
    <submittedName>
        <fullName evidence="11">Phosphoethanolamine--lipid A transferase</fullName>
    </submittedName>
</protein>
<dbReference type="InterPro" id="IPR012549">
    <property type="entry name" value="EptA-like_N"/>
</dbReference>
<dbReference type="InterPro" id="IPR000917">
    <property type="entry name" value="Sulfatase_N"/>
</dbReference>
<dbReference type="Pfam" id="PF00884">
    <property type="entry name" value="Sulfatase"/>
    <property type="match status" value="1"/>
</dbReference>
<keyword evidence="2" id="KW-1003">Cell membrane</keyword>
<feature type="transmembrane region" description="Helical" evidence="8">
    <location>
        <begin position="175"/>
        <end position="194"/>
    </location>
</feature>
<dbReference type="PANTHER" id="PTHR30443:SF0">
    <property type="entry name" value="PHOSPHOETHANOLAMINE TRANSFERASE EPTA"/>
    <property type="match status" value="1"/>
</dbReference>
<keyword evidence="7 8" id="KW-0472">Membrane</keyword>
<feature type="domain" description="Sulfatase N-terminal" evidence="9">
    <location>
        <begin position="255"/>
        <end position="544"/>
    </location>
</feature>
<feature type="transmembrane region" description="Helical" evidence="8">
    <location>
        <begin position="40"/>
        <end position="58"/>
    </location>
</feature>
<feature type="transmembrane region" description="Helical" evidence="8">
    <location>
        <begin position="70"/>
        <end position="91"/>
    </location>
</feature>
<evidence type="ECO:0000313" key="11">
    <source>
        <dbReference type="EMBL" id="MDH5830648.1"/>
    </source>
</evidence>
<feature type="domain" description="Phosphoethanolamine transferase N-terminal" evidence="10">
    <location>
        <begin position="79"/>
        <end position="226"/>
    </location>
</feature>
<evidence type="ECO:0000256" key="3">
    <source>
        <dbReference type="ARBA" id="ARBA00022519"/>
    </source>
</evidence>
<comment type="subcellular location">
    <subcellularLocation>
        <location evidence="1">Cell inner membrane</location>
        <topology evidence="1">Multi-pass membrane protein</topology>
    </subcellularLocation>
</comment>
<keyword evidence="3" id="KW-0997">Cell inner membrane</keyword>
<dbReference type="GO" id="GO:0016740">
    <property type="term" value="F:transferase activity"/>
    <property type="evidence" value="ECO:0007669"/>
    <property type="project" value="UniProtKB-KW"/>
</dbReference>
<dbReference type="InterPro" id="IPR040423">
    <property type="entry name" value="PEA_transferase"/>
</dbReference>
<organism evidence="11 12">
    <name type="scientific">Luteimonas rhizosphaericola</name>
    <dbReference type="NCBI Taxonomy" id="3042024"/>
    <lineage>
        <taxon>Bacteria</taxon>
        <taxon>Pseudomonadati</taxon>
        <taxon>Pseudomonadota</taxon>
        <taxon>Gammaproteobacteria</taxon>
        <taxon>Lysobacterales</taxon>
        <taxon>Lysobacteraceae</taxon>
        <taxon>Luteimonas</taxon>
    </lineage>
</organism>
<evidence type="ECO:0000256" key="5">
    <source>
        <dbReference type="ARBA" id="ARBA00022692"/>
    </source>
</evidence>
<dbReference type="SUPFAM" id="SSF53649">
    <property type="entry name" value="Alkaline phosphatase-like"/>
    <property type="match status" value="1"/>
</dbReference>
<name>A0ABT6JJ06_9GAMM</name>
<feature type="transmembrane region" description="Helical" evidence="8">
    <location>
        <begin position="144"/>
        <end position="163"/>
    </location>
</feature>
<dbReference type="EMBL" id="JARXRN010000024">
    <property type="protein sequence ID" value="MDH5830648.1"/>
    <property type="molecule type" value="Genomic_DNA"/>
</dbReference>
<dbReference type="PANTHER" id="PTHR30443">
    <property type="entry name" value="INNER MEMBRANE PROTEIN"/>
    <property type="match status" value="1"/>
</dbReference>
<reference evidence="11 12" key="1">
    <citation type="submission" date="2023-04" db="EMBL/GenBank/DDBJ databases">
        <title>Luteimonas sp. M1R5S18.</title>
        <authorList>
            <person name="Sun J.-Q."/>
        </authorList>
    </citation>
    <scope>NUCLEOTIDE SEQUENCE [LARGE SCALE GENOMIC DNA]</scope>
    <source>
        <strain evidence="11 12">M1R5S18</strain>
    </source>
</reference>
<keyword evidence="4 11" id="KW-0808">Transferase</keyword>
<dbReference type="Gene3D" id="3.40.720.10">
    <property type="entry name" value="Alkaline Phosphatase, subunit A"/>
    <property type="match status" value="1"/>
</dbReference>
<evidence type="ECO:0000256" key="7">
    <source>
        <dbReference type="ARBA" id="ARBA00023136"/>
    </source>
</evidence>
<evidence type="ECO:0000256" key="2">
    <source>
        <dbReference type="ARBA" id="ARBA00022475"/>
    </source>
</evidence>
<proteinExistence type="predicted"/>
<gene>
    <name evidence="11" type="ORF">QFW80_08995</name>
</gene>
<evidence type="ECO:0000256" key="8">
    <source>
        <dbReference type="SAM" id="Phobius"/>
    </source>
</evidence>